<reference evidence="3" key="1">
    <citation type="submission" date="2013-06" db="EMBL/GenBank/DDBJ databases">
        <authorList>
            <person name="Zhao Q."/>
        </authorList>
    </citation>
    <scope>NUCLEOTIDE SEQUENCE</scope>
    <source>
        <strain evidence="3">cv. W1943</strain>
    </source>
</reference>
<feature type="region of interest" description="Disordered" evidence="1">
    <location>
        <begin position="1"/>
        <end position="67"/>
    </location>
</feature>
<proteinExistence type="predicted"/>
<keyword evidence="3" id="KW-1185">Reference proteome</keyword>
<organism evidence="2 3">
    <name type="scientific">Oryza rufipogon</name>
    <name type="common">Brownbeard rice</name>
    <name type="synonym">Asian wild rice</name>
    <dbReference type="NCBI Taxonomy" id="4529"/>
    <lineage>
        <taxon>Eukaryota</taxon>
        <taxon>Viridiplantae</taxon>
        <taxon>Streptophyta</taxon>
        <taxon>Embryophyta</taxon>
        <taxon>Tracheophyta</taxon>
        <taxon>Spermatophyta</taxon>
        <taxon>Magnoliopsida</taxon>
        <taxon>Liliopsida</taxon>
        <taxon>Poales</taxon>
        <taxon>Poaceae</taxon>
        <taxon>BOP clade</taxon>
        <taxon>Oryzoideae</taxon>
        <taxon>Oryzeae</taxon>
        <taxon>Oryzinae</taxon>
        <taxon>Oryza</taxon>
    </lineage>
</organism>
<evidence type="ECO:0000313" key="2">
    <source>
        <dbReference type="EnsemblPlants" id="ORUFI04G14840.1"/>
    </source>
</evidence>
<dbReference type="EnsemblPlants" id="ORUFI04G14840.1">
    <property type="protein sequence ID" value="ORUFI04G14840.1"/>
    <property type="gene ID" value="ORUFI04G14840"/>
</dbReference>
<dbReference type="HOGENOM" id="CLU_1484326_0_0_1"/>
<reference evidence="2" key="2">
    <citation type="submission" date="2015-06" db="UniProtKB">
        <authorList>
            <consortium name="EnsemblPlants"/>
        </authorList>
    </citation>
    <scope>IDENTIFICATION</scope>
</reference>
<evidence type="ECO:0000313" key="3">
    <source>
        <dbReference type="Proteomes" id="UP000008022"/>
    </source>
</evidence>
<name>A0A0E0P9J9_ORYRU</name>
<feature type="compositionally biased region" description="Basic and acidic residues" evidence="1">
    <location>
        <begin position="106"/>
        <end position="120"/>
    </location>
</feature>
<accession>A0A0E0P9J9</accession>
<dbReference type="Proteomes" id="UP000008022">
    <property type="component" value="Unassembled WGS sequence"/>
</dbReference>
<feature type="region of interest" description="Disordered" evidence="1">
    <location>
        <begin position="85"/>
        <end position="139"/>
    </location>
</feature>
<sequence length="182" mass="18989">MPKFGEGKRRREARRGALITKPPQIPPPLGQHARLHRLPGGEGGQDGVEEAIRQSAQPIAGGSGSDEASWLQICSPLLPRVETEWRGRCGTTRAASKAAGQGGATREGEGRAAGRRDGGGRRSGCWAPTRRGAGAEAAGEGRRLLASHLGGGRWPAGGGYTLPLLSDLLYSSTLVPIATKNE</sequence>
<dbReference type="AlphaFoldDB" id="A0A0E0P9J9"/>
<protein>
    <submittedName>
        <fullName evidence="2">Uncharacterized protein</fullName>
    </submittedName>
</protein>
<evidence type="ECO:0000256" key="1">
    <source>
        <dbReference type="SAM" id="MobiDB-lite"/>
    </source>
</evidence>
<dbReference type="Gramene" id="ORUFI04G14840.1">
    <property type="protein sequence ID" value="ORUFI04G14840.1"/>
    <property type="gene ID" value="ORUFI04G14840"/>
</dbReference>